<dbReference type="InterPro" id="IPR052372">
    <property type="entry name" value="YpjD/HemX"/>
</dbReference>
<dbReference type="GO" id="GO:0020037">
    <property type="term" value="F:heme binding"/>
    <property type="evidence" value="ECO:0007669"/>
    <property type="project" value="InterPro"/>
</dbReference>
<keyword evidence="1" id="KW-0812">Transmembrane</keyword>
<dbReference type="Proteomes" id="UP000886251">
    <property type="component" value="Unassembled WGS sequence"/>
</dbReference>
<organism evidence="3 4">
    <name type="scientific">Sedimenticola thiotaurini</name>
    <dbReference type="NCBI Taxonomy" id="1543721"/>
    <lineage>
        <taxon>Bacteria</taxon>
        <taxon>Pseudomonadati</taxon>
        <taxon>Pseudomonadota</taxon>
        <taxon>Gammaproteobacteria</taxon>
        <taxon>Chromatiales</taxon>
        <taxon>Sedimenticolaceae</taxon>
        <taxon>Sedimenticola</taxon>
    </lineage>
</organism>
<evidence type="ECO:0000313" key="4">
    <source>
        <dbReference type="Proteomes" id="UP000886251"/>
    </source>
</evidence>
<protein>
    <submittedName>
        <fullName evidence="3">Cytochrome C biogenesis protein</fullName>
    </submittedName>
</protein>
<feature type="transmembrane region" description="Helical" evidence="1">
    <location>
        <begin position="178"/>
        <end position="202"/>
    </location>
</feature>
<name>A0A831RQ51_9GAMM</name>
<accession>A0A831RQ51</accession>
<evidence type="ECO:0000259" key="2">
    <source>
        <dbReference type="Pfam" id="PF01578"/>
    </source>
</evidence>
<feature type="transmembrane region" description="Helical" evidence="1">
    <location>
        <begin position="38"/>
        <end position="58"/>
    </location>
</feature>
<feature type="transmembrane region" description="Helical" evidence="1">
    <location>
        <begin position="64"/>
        <end position="85"/>
    </location>
</feature>
<dbReference type="PANTHER" id="PTHR38034:SF1">
    <property type="entry name" value="INNER MEMBRANE PROTEIN YPJD"/>
    <property type="match status" value="1"/>
</dbReference>
<gene>
    <name evidence="3" type="ORF">ENI96_14745</name>
</gene>
<dbReference type="GO" id="GO:0005886">
    <property type="term" value="C:plasma membrane"/>
    <property type="evidence" value="ECO:0007669"/>
    <property type="project" value="TreeGrafter"/>
</dbReference>
<dbReference type="Pfam" id="PF01578">
    <property type="entry name" value="Cytochrom_C_asm"/>
    <property type="match status" value="1"/>
</dbReference>
<feature type="transmembrane region" description="Helical" evidence="1">
    <location>
        <begin position="6"/>
        <end position="26"/>
    </location>
</feature>
<comment type="caution">
    <text evidence="3">The sequence shown here is derived from an EMBL/GenBank/DDBJ whole genome shotgun (WGS) entry which is preliminary data.</text>
</comment>
<proteinExistence type="predicted"/>
<dbReference type="EMBL" id="DRKP01000187">
    <property type="protein sequence ID" value="HEB97678.1"/>
    <property type="molecule type" value="Genomic_DNA"/>
</dbReference>
<keyword evidence="1" id="KW-0472">Membrane</keyword>
<reference evidence="3" key="1">
    <citation type="journal article" date="2020" name="mSystems">
        <title>Genome- and Community-Level Interaction Insights into Carbon Utilization and Element Cycling Functions of Hydrothermarchaeota in Hydrothermal Sediment.</title>
        <authorList>
            <person name="Zhou Z."/>
            <person name="Liu Y."/>
            <person name="Xu W."/>
            <person name="Pan J."/>
            <person name="Luo Z.H."/>
            <person name="Li M."/>
        </authorList>
    </citation>
    <scope>NUCLEOTIDE SEQUENCE [LARGE SCALE GENOMIC DNA]</scope>
    <source>
        <strain evidence="3">HyVt-443</strain>
    </source>
</reference>
<feature type="transmembrane region" description="Helical" evidence="1">
    <location>
        <begin position="92"/>
        <end position="111"/>
    </location>
</feature>
<dbReference type="InterPro" id="IPR002541">
    <property type="entry name" value="Cyt_c_assembly"/>
</dbReference>
<dbReference type="GO" id="GO:0017004">
    <property type="term" value="P:cytochrome complex assembly"/>
    <property type="evidence" value="ECO:0007669"/>
    <property type="project" value="InterPro"/>
</dbReference>
<evidence type="ECO:0000256" key="1">
    <source>
        <dbReference type="SAM" id="Phobius"/>
    </source>
</evidence>
<dbReference type="AlphaFoldDB" id="A0A831RQ51"/>
<feature type="transmembrane region" description="Helical" evidence="1">
    <location>
        <begin position="214"/>
        <end position="230"/>
    </location>
</feature>
<dbReference type="PANTHER" id="PTHR38034">
    <property type="entry name" value="INNER MEMBRANE PROTEIN YPJD"/>
    <property type="match status" value="1"/>
</dbReference>
<evidence type="ECO:0000313" key="3">
    <source>
        <dbReference type="EMBL" id="HEB97678.1"/>
    </source>
</evidence>
<feature type="transmembrane region" description="Helical" evidence="1">
    <location>
        <begin position="242"/>
        <end position="263"/>
    </location>
</feature>
<feature type="transmembrane region" description="Helical" evidence="1">
    <location>
        <begin position="131"/>
        <end position="153"/>
    </location>
</feature>
<keyword evidence="1" id="KW-1133">Transmembrane helix</keyword>
<sequence length="274" mass="29970">MSSHPTAIVAILCYLTAGVVVAVRLFRPGAERQPPRMLAIGLGLVGVVLHGIYLYQHVFTESGINLGFFDAASMISWTIVLLLMLSSLSKPVENLGIALLPLAALAIVFQARFPAAHFLSPHAPWGLRIHVLISLLAYSLLTMASVQAILLAIQDHHLRHRHPGGFIRSLPPLQTMEALLFEMIGVGFVLLTLALITGFMFLQDMFAQHLVHKTILSIAAWLVFGGLLWGRFRFGWRGQKALIWTLAGFVVLMLAYFGSKFVIELVLKGGGTVG</sequence>
<feature type="domain" description="Cytochrome c assembly protein" evidence="2">
    <location>
        <begin position="44"/>
        <end position="265"/>
    </location>
</feature>